<organism evidence="2 3">
    <name type="scientific">Pandoravirus celtis</name>
    <dbReference type="NCBI Taxonomy" id="2568002"/>
    <lineage>
        <taxon>Viruses</taxon>
        <taxon>Pandoravirus</taxon>
    </lineage>
</organism>
<feature type="region of interest" description="Disordered" evidence="1">
    <location>
        <begin position="89"/>
        <end position="120"/>
    </location>
</feature>
<sequence length="169" mass="18390">MCQRARGLCALSAPAHLYVRLRPRLVVSSLAWTEHDSGHTTATCKRCRSFVVTSYAVDLDILPANDGDPAWTLTHNAVVVTADPGQMPLSLGPSVSGHHQPDGRAQWAEKDRAPADDTKTDDQIKAHVAYAFGRWAQCLPLEVSICATRTERLFSTDSVSGLHHAPHPC</sequence>
<proteinExistence type="predicted"/>
<accession>A0A4D6EI08</accession>
<evidence type="ECO:0000256" key="1">
    <source>
        <dbReference type="SAM" id="MobiDB-lite"/>
    </source>
</evidence>
<evidence type="ECO:0000313" key="2">
    <source>
        <dbReference type="EMBL" id="QBZ81357.1"/>
    </source>
</evidence>
<name>A0A4D6EI08_9VIRU</name>
<reference evidence="2" key="1">
    <citation type="journal article" date="2019" name="Front. Microbiol.">
        <title>Pandoravirus Celtis Illustrates the Microevolution Processes at Work in the Giant Pandoraviridae Genomes.</title>
        <authorList>
            <person name="Legendre M."/>
            <person name="Alempic J.M."/>
            <person name="Philippe N."/>
            <person name="Lartigue A."/>
            <person name="Jeudy S."/>
            <person name="Poirot O."/>
            <person name="Ta N.T."/>
            <person name="Nin S."/>
            <person name="Coute Y."/>
            <person name="Abergel C."/>
            <person name="Claverie J.M."/>
        </authorList>
    </citation>
    <scope>NUCLEOTIDE SEQUENCE</scope>
</reference>
<gene>
    <name evidence="2" type="ORF">pclt_cds_769</name>
</gene>
<evidence type="ECO:0000313" key="3">
    <source>
        <dbReference type="Proteomes" id="UP001237152"/>
    </source>
</evidence>
<feature type="compositionally biased region" description="Basic and acidic residues" evidence="1">
    <location>
        <begin position="99"/>
        <end position="120"/>
    </location>
</feature>
<dbReference type="Proteomes" id="UP001237152">
    <property type="component" value="Segment"/>
</dbReference>
<protein>
    <submittedName>
        <fullName evidence="2">Uncharacterized protein</fullName>
    </submittedName>
</protein>
<dbReference type="EMBL" id="MK174290">
    <property type="protein sequence ID" value="QBZ81357.1"/>
    <property type="molecule type" value="Genomic_DNA"/>
</dbReference>